<protein>
    <submittedName>
        <fullName evidence="3">SMP-30/gluconolactonase/LRE family protein</fullName>
    </submittedName>
</protein>
<evidence type="ECO:0000256" key="1">
    <source>
        <dbReference type="SAM" id="SignalP"/>
    </source>
</evidence>
<accession>A0A3B7MY93</accession>
<dbReference type="InterPro" id="IPR013658">
    <property type="entry name" value="SGL"/>
</dbReference>
<dbReference type="OrthoDB" id="241638at2"/>
<keyword evidence="1" id="KW-0732">Signal</keyword>
<dbReference type="PANTHER" id="PTHR47572:SF5">
    <property type="entry name" value="BLR2277 PROTEIN"/>
    <property type="match status" value="1"/>
</dbReference>
<dbReference type="SUPFAM" id="SSF63829">
    <property type="entry name" value="Calcium-dependent phosphotriesterase"/>
    <property type="match status" value="1"/>
</dbReference>
<gene>
    <name evidence="3" type="ORF">D3H65_30360</name>
</gene>
<dbReference type="InterPro" id="IPR011042">
    <property type="entry name" value="6-blade_b-propeller_TolB-like"/>
</dbReference>
<evidence type="ECO:0000313" key="4">
    <source>
        <dbReference type="Proteomes" id="UP000263900"/>
    </source>
</evidence>
<feature type="signal peptide" evidence="1">
    <location>
        <begin position="1"/>
        <end position="27"/>
    </location>
</feature>
<dbReference type="Proteomes" id="UP000263900">
    <property type="component" value="Chromosome"/>
</dbReference>
<dbReference type="KEGG" id="pseg:D3H65_30360"/>
<dbReference type="Pfam" id="PF08450">
    <property type="entry name" value="SGL"/>
    <property type="match status" value="1"/>
</dbReference>
<dbReference type="InterPro" id="IPR051262">
    <property type="entry name" value="SMP-30/CGR1_Lactonase"/>
</dbReference>
<feature type="domain" description="SMP-30/Gluconolactonase/LRE-like region" evidence="2">
    <location>
        <begin position="48"/>
        <end position="280"/>
    </location>
</feature>
<dbReference type="PROSITE" id="PS51257">
    <property type="entry name" value="PROKAR_LIPOPROTEIN"/>
    <property type="match status" value="1"/>
</dbReference>
<dbReference type="RefSeq" id="WP_119053909.1">
    <property type="nucleotide sequence ID" value="NZ_CP032157.1"/>
</dbReference>
<evidence type="ECO:0000313" key="3">
    <source>
        <dbReference type="EMBL" id="AXY78036.1"/>
    </source>
</evidence>
<dbReference type="AlphaFoldDB" id="A0A3B7MY93"/>
<keyword evidence="4" id="KW-1185">Reference proteome</keyword>
<dbReference type="PANTHER" id="PTHR47572">
    <property type="entry name" value="LIPOPROTEIN-RELATED"/>
    <property type="match status" value="1"/>
</dbReference>
<reference evidence="3 4" key="1">
    <citation type="submission" date="2018-09" db="EMBL/GenBank/DDBJ databases">
        <title>Genome sequencing of strain 6GH32-13.</title>
        <authorList>
            <person name="Weon H.-Y."/>
            <person name="Heo J."/>
            <person name="Kwon S.-W."/>
        </authorList>
    </citation>
    <scope>NUCLEOTIDE SEQUENCE [LARGE SCALE GENOMIC DNA]</scope>
    <source>
        <strain evidence="3 4">5GH32-13</strain>
    </source>
</reference>
<dbReference type="EMBL" id="CP032157">
    <property type="protein sequence ID" value="AXY78036.1"/>
    <property type="molecule type" value="Genomic_DNA"/>
</dbReference>
<organism evidence="3 4">
    <name type="scientific">Paraflavitalea soli</name>
    <dbReference type="NCBI Taxonomy" id="2315862"/>
    <lineage>
        <taxon>Bacteria</taxon>
        <taxon>Pseudomonadati</taxon>
        <taxon>Bacteroidota</taxon>
        <taxon>Chitinophagia</taxon>
        <taxon>Chitinophagales</taxon>
        <taxon>Chitinophagaceae</taxon>
        <taxon>Paraflavitalea</taxon>
    </lineage>
</organism>
<evidence type="ECO:0000259" key="2">
    <source>
        <dbReference type="Pfam" id="PF08450"/>
    </source>
</evidence>
<feature type="chain" id="PRO_5017697845" evidence="1">
    <location>
        <begin position="28"/>
        <end position="304"/>
    </location>
</feature>
<name>A0A3B7MY93_9BACT</name>
<sequence length="304" mass="33179">MKLNIQFITVPALALLCGLSSCGQQKAAPELFKATVLTPVNSFTSDVEGPAVDKNGVLYAVNFQKQGTIGKVQDDGTASIYVTLPAGSTGNGIRFDSHGTMLIADYTGHKILKVDPATLAVTVLAHEPRMHQPNDIAIDSKDRLYATDPDFKADNGRIWRIDPNGTITLLDSVREGAANGIEVSPDEKTLYVNGGKFIWAYDLQEGIISNRRVLIQFPDHTVDGMRCDIKGNIYLTRFGKGVVAQISPAGQLLREIPMAGKRTTNLAFGGPDGKTVFVTLMDRGNIECFRVDEPGREWQMLRKK</sequence>
<proteinExistence type="predicted"/>
<dbReference type="Gene3D" id="2.120.10.30">
    <property type="entry name" value="TolB, C-terminal domain"/>
    <property type="match status" value="1"/>
</dbReference>